<reference evidence="1" key="2">
    <citation type="submission" date="2023-05" db="EMBL/GenBank/DDBJ databases">
        <authorList>
            <consortium name="Lawrence Berkeley National Laboratory"/>
            <person name="Steindorff A."/>
            <person name="Hensen N."/>
            <person name="Bonometti L."/>
            <person name="Westerberg I."/>
            <person name="Brannstrom I.O."/>
            <person name="Guillou S."/>
            <person name="Cros-Aarteil S."/>
            <person name="Calhoun S."/>
            <person name="Haridas S."/>
            <person name="Kuo A."/>
            <person name="Mondo S."/>
            <person name="Pangilinan J."/>
            <person name="Riley R."/>
            <person name="Labutti K."/>
            <person name="Andreopoulos B."/>
            <person name="Lipzen A."/>
            <person name="Chen C."/>
            <person name="Yanf M."/>
            <person name="Daum C."/>
            <person name="Ng V."/>
            <person name="Clum A."/>
            <person name="Ohm R."/>
            <person name="Martin F."/>
            <person name="Silar P."/>
            <person name="Natvig D."/>
            <person name="Lalanne C."/>
            <person name="Gautier V."/>
            <person name="Ament-Velasquez S.L."/>
            <person name="Kruys A."/>
            <person name="Hutchinson M.I."/>
            <person name="Powell A.J."/>
            <person name="Barry K."/>
            <person name="Miller A.N."/>
            <person name="Grigoriev I.V."/>
            <person name="Debuchy R."/>
            <person name="Gladieux P."/>
            <person name="Thoren M.H."/>
            <person name="Johannesson H."/>
        </authorList>
    </citation>
    <scope>NUCLEOTIDE SEQUENCE</scope>
    <source>
        <strain evidence="1">CBS 990.96</strain>
    </source>
</reference>
<name>A0AAN7BT44_9PEZI</name>
<sequence length="267" mass="31542">MTEYSFNNYHEPYRTAPGRIFPHDLYINGSAHAYREFEYKPDSSPYDMARSEYWLAAGGENKVFNAGQALLHVCKQLNEEAKLFLSREVTIDTDDMKNGFKVPIHAAGMVRRLTVNFNCFCRSPRRLGGDIWSIREGIFSNFPASDDVFVWEFFWKRYMPTILEHYPNLWEMAFVFETCSRLKMEQWRLDLHSPHSWQDWHIEMKNRCFELEKTFSKLVLEQCRKALNSKECRLEVIDLVGTIPPSLARTHWIIDTFRAGEVEMKSK</sequence>
<dbReference type="AlphaFoldDB" id="A0AAN7BT44"/>
<keyword evidence="2" id="KW-1185">Reference proteome</keyword>
<proteinExistence type="predicted"/>
<dbReference type="EMBL" id="MU865317">
    <property type="protein sequence ID" value="KAK4228578.1"/>
    <property type="molecule type" value="Genomic_DNA"/>
</dbReference>
<dbReference type="Proteomes" id="UP001301958">
    <property type="component" value="Unassembled WGS sequence"/>
</dbReference>
<reference evidence="1" key="1">
    <citation type="journal article" date="2023" name="Mol. Phylogenet. Evol.">
        <title>Genome-scale phylogeny and comparative genomics of the fungal order Sordariales.</title>
        <authorList>
            <person name="Hensen N."/>
            <person name="Bonometti L."/>
            <person name="Westerberg I."/>
            <person name="Brannstrom I.O."/>
            <person name="Guillou S."/>
            <person name="Cros-Aarteil S."/>
            <person name="Calhoun S."/>
            <person name="Haridas S."/>
            <person name="Kuo A."/>
            <person name="Mondo S."/>
            <person name="Pangilinan J."/>
            <person name="Riley R."/>
            <person name="LaButti K."/>
            <person name="Andreopoulos B."/>
            <person name="Lipzen A."/>
            <person name="Chen C."/>
            <person name="Yan M."/>
            <person name="Daum C."/>
            <person name="Ng V."/>
            <person name="Clum A."/>
            <person name="Steindorff A."/>
            <person name="Ohm R.A."/>
            <person name="Martin F."/>
            <person name="Silar P."/>
            <person name="Natvig D.O."/>
            <person name="Lalanne C."/>
            <person name="Gautier V."/>
            <person name="Ament-Velasquez S.L."/>
            <person name="Kruys A."/>
            <person name="Hutchinson M.I."/>
            <person name="Powell A.J."/>
            <person name="Barry K."/>
            <person name="Miller A.N."/>
            <person name="Grigoriev I.V."/>
            <person name="Debuchy R."/>
            <person name="Gladieux P."/>
            <person name="Hiltunen Thoren M."/>
            <person name="Johannesson H."/>
        </authorList>
    </citation>
    <scope>NUCLEOTIDE SEQUENCE</scope>
    <source>
        <strain evidence="1">CBS 990.96</strain>
    </source>
</reference>
<organism evidence="1 2">
    <name type="scientific">Podospora fimiseda</name>
    <dbReference type="NCBI Taxonomy" id="252190"/>
    <lineage>
        <taxon>Eukaryota</taxon>
        <taxon>Fungi</taxon>
        <taxon>Dikarya</taxon>
        <taxon>Ascomycota</taxon>
        <taxon>Pezizomycotina</taxon>
        <taxon>Sordariomycetes</taxon>
        <taxon>Sordariomycetidae</taxon>
        <taxon>Sordariales</taxon>
        <taxon>Podosporaceae</taxon>
        <taxon>Podospora</taxon>
    </lineage>
</organism>
<accession>A0AAN7BT44</accession>
<protein>
    <submittedName>
        <fullName evidence="1">Uncharacterized protein</fullName>
    </submittedName>
</protein>
<evidence type="ECO:0000313" key="1">
    <source>
        <dbReference type="EMBL" id="KAK4228578.1"/>
    </source>
</evidence>
<comment type="caution">
    <text evidence="1">The sequence shown here is derived from an EMBL/GenBank/DDBJ whole genome shotgun (WGS) entry which is preliminary data.</text>
</comment>
<evidence type="ECO:0000313" key="2">
    <source>
        <dbReference type="Proteomes" id="UP001301958"/>
    </source>
</evidence>
<gene>
    <name evidence="1" type="ORF">QBC38DRAFT_454166</name>
</gene>